<comment type="caution">
    <text evidence="1">The sequence shown here is derived from an EMBL/GenBank/DDBJ whole genome shotgun (WGS) entry which is preliminary data.</text>
</comment>
<evidence type="ECO:0000313" key="1">
    <source>
        <dbReference type="EMBL" id="RDI51125.1"/>
    </source>
</evidence>
<organism evidence="1 2">
    <name type="scientific">Nocardia mexicana</name>
    <dbReference type="NCBI Taxonomy" id="279262"/>
    <lineage>
        <taxon>Bacteria</taxon>
        <taxon>Bacillati</taxon>
        <taxon>Actinomycetota</taxon>
        <taxon>Actinomycetes</taxon>
        <taxon>Mycobacteriales</taxon>
        <taxon>Nocardiaceae</taxon>
        <taxon>Nocardia</taxon>
    </lineage>
</organism>
<protein>
    <submittedName>
        <fullName evidence="1">Uncharacterized protein</fullName>
    </submittedName>
</protein>
<evidence type="ECO:0000313" key="2">
    <source>
        <dbReference type="Proteomes" id="UP000255355"/>
    </source>
</evidence>
<gene>
    <name evidence="1" type="ORF">DFR68_105603</name>
</gene>
<dbReference type="AlphaFoldDB" id="A0A370H4Q3"/>
<dbReference type="EMBL" id="QQAZ01000005">
    <property type="protein sequence ID" value="RDI51125.1"/>
    <property type="molecule type" value="Genomic_DNA"/>
</dbReference>
<dbReference type="Proteomes" id="UP000255355">
    <property type="component" value="Unassembled WGS sequence"/>
</dbReference>
<dbReference type="STRING" id="1210089.GCA_001613165_04763"/>
<keyword evidence="2" id="KW-1185">Reference proteome</keyword>
<name>A0A370H4Q3_9NOCA</name>
<accession>A0A370H4Q3</accession>
<reference evidence="1 2" key="1">
    <citation type="submission" date="2018-07" db="EMBL/GenBank/DDBJ databases">
        <title>Genomic Encyclopedia of Type Strains, Phase IV (KMG-IV): sequencing the most valuable type-strain genomes for metagenomic binning, comparative biology and taxonomic classification.</title>
        <authorList>
            <person name="Goeker M."/>
        </authorList>
    </citation>
    <scope>NUCLEOTIDE SEQUENCE [LARGE SCALE GENOMIC DNA]</scope>
    <source>
        <strain evidence="1 2">DSM 44952</strain>
    </source>
</reference>
<sequence length="80" mass="8654">MYARPEPRGGRLEAMPQTPENRVHIVYGSALLTLAGRVADSSILKALGWRIGMPIDIQAALPGVVTMTMVSEAKHADRRG</sequence>
<proteinExistence type="predicted"/>